<sequence length="76" mass="8397">MRRGRRRRAKKVSCRQLLRFYLPSSIRVLDGDRRREVDRPRGAIASSSSDPDGTEAQNGNATAVSSPYATGITTGF</sequence>
<feature type="compositionally biased region" description="Polar residues" evidence="1">
    <location>
        <begin position="45"/>
        <end position="76"/>
    </location>
</feature>
<feature type="compositionally biased region" description="Basic and acidic residues" evidence="1">
    <location>
        <begin position="31"/>
        <end position="41"/>
    </location>
</feature>
<dbReference type="EMBL" id="AMZH03003802">
    <property type="protein sequence ID" value="RRT71111.1"/>
    <property type="molecule type" value="Genomic_DNA"/>
</dbReference>
<protein>
    <submittedName>
        <fullName evidence="2">Uncharacterized protein</fullName>
    </submittedName>
</protein>
<evidence type="ECO:0000256" key="1">
    <source>
        <dbReference type="SAM" id="MobiDB-lite"/>
    </source>
</evidence>
<evidence type="ECO:0000313" key="3">
    <source>
        <dbReference type="Proteomes" id="UP000287651"/>
    </source>
</evidence>
<dbReference type="Proteomes" id="UP000287651">
    <property type="component" value="Unassembled WGS sequence"/>
</dbReference>
<evidence type="ECO:0000313" key="2">
    <source>
        <dbReference type="EMBL" id="RRT71111.1"/>
    </source>
</evidence>
<reference evidence="2 3" key="1">
    <citation type="journal article" date="2014" name="Agronomy (Basel)">
        <title>A Draft Genome Sequence for Ensete ventricosum, the Drought-Tolerant Tree Against Hunger.</title>
        <authorList>
            <person name="Harrison J."/>
            <person name="Moore K.A."/>
            <person name="Paszkiewicz K."/>
            <person name="Jones T."/>
            <person name="Grant M."/>
            <person name="Ambacheew D."/>
            <person name="Muzemil S."/>
            <person name="Studholme D.J."/>
        </authorList>
    </citation>
    <scope>NUCLEOTIDE SEQUENCE [LARGE SCALE GENOMIC DNA]</scope>
</reference>
<comment type="caution">
    <text evidence="2">The sequence shown here is derived from an EMBL/GenBank/DDBJ whole genome shotgun (WGS) entry which is preliminary data.</text>
</comment>
<organism evidence="2 3">
    <name type="scientific">Ensete ventricosum</name>
    <name type="common">Abyssinian banana</name>
    <name type="synonym">Musa ensete</name>
    <dbReference type="NCBI Taxonomy" id="4639"/>
    <lineage>
        <taxon>Eukaryota</taxon>
        <taxon>Viridiplantae</taxon>
        <taxon>Streptophyta</taxon>
        <taxon>Embryophyta</taxon>
        <taxon>Tracheophyta</taxon>
        <taxon>Spermatophyta</taxon>
        <taxon>Magnoliopsida</taxon>
        <taxon>Liliopsida</taxon>
        <taxon>Zingiberales</taxon>
        <taxon>Musaceae</taxon>
        <taxon>Ensete</taxon>
    </lineage>
</organism>
<proteinExistence type="predicted"/>
<accession>A0A427A4I6</accession>
<gene>
    <name evidence="2" type="ORF">B296_00023540</name>
</gene>
<feature type="region of interest" description="Disordered" evidence="1">
    <location>
        <begin position="31"/>
        <end position="76"/>
    </location>
</feature>
<dbReference type="AlphaFoldDB" id="A0A427A4I6"/>
<name>A0A427A4I6_ENSVE</name>